<sequence length="107" mass="11891">MLNELRERGNFCSLLQRPGLTGSGEPFEGYREAEMRGSPVYRGINHVEVPAPHCCNYSPAMAASLLNFSLTTKPAVGTRNAMERTYHSLLTQLSHIQSRKALCPLNQ</sequence>
<keyword evidence="2" id="KW-1185">Reference proteome</keyword>
<evidence type="ECO:0000313" key="1">
    <source>
        <dbReference type="EMBL" id="TNN84559.1"/>
    </source>
</evidence>
<comment type="caution">
    <text evidence="1">The sequence shown here is derived from an EMBL/GenBank/DDBJ whole genome shotgun (WGS) entry which is preliminary data.</text>
</comment>
<dbReference type="AlphaFoldDB" id="A0A4Z2J2W8"/>
<name>A0A4Z2J2W8_9TELE</name>
<proteinExistence type="predicted"/>
<accession>A0A4Z2J2W8</accession>
<evidence type="ECO:0000313" key="2">
    <source>
        <dbReference type="Proteomes" id="UP000314294"/>
    </source>
</evidence>
<reference evidence="1 2" key="1">
    <citation type="submission" date="2019-03" db="EMBL/GenBank/DDBJ databases">
        <title>First draft genome of Liparis tanakae, snailfish: a comprehensive survey of snailfish specific genes.</title>
        <authorList>
            <person name="Kim W."/>
            <person name="Song I."/>
            <person name="Jeong J.-H."/>
            <person name="Kim D."/>
            <person name="Kim S."/>
            <person name="Ryu S."/>
            <person name="Song J.Y."/>
            <person name="Lee S.K."/>
        </authorList>
    </citation>
    <scope>NUCLEOTIDE SEQUENCE [LARGE SCALE GENOMIC DNA]</scope>
    <source>
        <tissue evidence="1">Muscle</tissue>
    </source>
</reference>
<gene>
    <name evidence="1" type="ORF">EYF80_005259</name>
</gene>
<dbReference type="EMBL" id="SRLO01000026">
    <property type="protein sequence ID" value="TNN84559.1"/>
    <property type="molecule type" value="Genomic_DNA"/>
</dbReference>
<protein>
    <submittedName>
        <fullName evidence="1">Uncharacterized protein</fullName>
    </submittedName>
</protein>
<dbReference type="Proteomes" id="UP000314294">
    <property type="component" value="Unassembled WGS sequence"/>
</dbReference>
<organism evidence="1 2">
    <name type="scientific">Liparis tanakae</name>
    <name type="common">Tanaka's snailfish</name>
    <dbReference type="NCBI Taxonomy" id="230148"/>
    <lineage>
        <taxon>Eukaryota</taxon>
        <taxon>Metazoa</taxon>
        <taxon>Chordata</taxon>
        <taxon>Craniata</taxon>
        <taxon>Vertebrata</taxon>
        <taxon>Euteleostomi</taxon>
        <taxon>Actinopterygii</taxon>
        <taxon>Neopterygii</taxon>
        <taxon>Teleostei</taxon>
        <taxon>Neoteleostei</taxon>
        <taxon>Acanthomorphata</taxon>
        <taxon>Eupercaria</taxon>
        <taxon>Perciformes</taxon>
        <taxon>Cottioidei</taxon>
        <taxon>Cottales</taxon>
        <taxon>Liparidae</taxon>
        <taxon>Liparis</taxon>
    </lineage>
</organism>